<dbReference type="EMBL" id="CACRXK020000092">
    <property type="protein sequence ID" value="CAB3978154.1"/>
    <property type="molecule type" value="Genomic_DNA"/>
</dbReference>
<sequence length="228" mass="25845">MYRSGSECTIAASSFAYLRAGVFFGLNAGSSPCFCHRDEVTSRHKNKIAMACPRPDIIDLTDSLKNLSPSPSPPKKKNKTEKLSTFSKRLSFTDESKQSQFIEEPDTEFYKVSYVRSFSILVKRSEPKFHLAAEGTPHSSILDTTCLVHADDFKADDNGSFRHHGTKFEFIEMDDDGEVTRIDKPVNLTPGEYKLSHTYWVHSSTKTFKRRTVTLEDHEAKVWPVIVL</sequence>
<keyword evidence="2" id="KW-1185">Reference proteome</keyword>
<evidence type="ECO:0000313" key="2">
    <source>
        <dbReference type="Proteomes" id="UP001152795"/>
    </source>
</evidence>
<dbReference type="Proteomes" id="UP001152795">
    <property type="component" value="Unassembled WGS sequence"/>
</dbReference>
<dbReference type="AlphaFoldDB" id="A0A7D9D7F1"/>
<organism evidence="1 2">
    <name type="scientific">Paramuricea clavata</name>
    <name type="common">Red gorgonian</name>
    <name type="synonym">Violescent sea-whip</name>
    <dbReference type="NCBI Taxonomy" id="317549"/>
    <lineage>
        <taxon>Eukaryota</taxon>
        <taxon>Metazoa</taxon>
        <taxon>Cnidaria</taxon>
        <taxon>Anthozoa</taxon>
        <taxon>Octocorallia</taxon>
        <taxon>Malacalcyonacea</taxon>
        <taxon>Plexauridae</taxon>
        <taxon>Paramuricea</taxon>
    </lineage>
</organism>
<reference evidence="1" key="1">
    <citation type="submission" date="2020-04" db="EMBL/GenBank/DDBJ databases">
        <authorList>
            <person name="Alioto T."/>
            <person name="Alioto T."/>
            <person name="Gomez Garrido J."/>
        </authorList>
    </citation>
    <scope>NUCLEOTIDE SEQUENCE</scope>
    <source>
        <strain evidence="1">A484AB</strain>
    </source>
</reference>
<evidence type="ECO:0000313" key="1">
    <source>
        <dbReference type="EMBL" id="CAB3978154.1"/>
    </source>
</evidence>
<gene>
    <name evidence="1" type="ORF">PACLA_8A070212</name>
</gene>
<accession>A0A7D9D7F1</accession>
<proteinExistence type="predicted"/>
<name>A0A7D9D7F1_PARCT</name>
<protein>
    <submittedName>
        <fullName evidence="1">Uncharacterized protein</fullName>
    </submittedName>
</protein>
<comment type="caution">
    <text evidence="1">The sequence shown here is derived from an EMBL/GenBank/DDBJ whole genome shotgun (WGS) entry which is preliminary data.</text>
</comment>